<comment type="caution">
    <text evidence="8">Lacks conserved residue(s) required for the propagation of feature annotation.</text>
</comment>
<feature type="domain" description="PurM-like N-terminal" evidence="10">
    <location>
        <begin position="89"/>
        <end position="209"/>
    </location>
</feature>
<evidence type="ECO:0000259" key="10">
    <source>
        <dbReference type="Pfam" id="PF00586"/>
    </source>
</evidence>
<keyword evidence="5 8" id="KW-0658">Purine biosynthesis</keyword>
<feature type="domain" description="Phosphoribosylformylglycinamidine synthase linker" evidence="12">
    <location>
        <begin position="29"/>
        <end position="68"/>
    </location>
</feature>
<dbReference type="GO" id="GO:0000287">
    <property type="term" value="F:magnesium ion binding"/>
    <property type="evidence" value="ECO:0007669"/>
    <property type="project" value="UniProtKB-UniRule"/>
</dbReference>
<dbReference type="Pfam" id="PF18072">
    <property type="entry name" value="FGAR-AT_linker"/>
    <property type="match status" value="1"/>
</dbReference>
<reference evidence="13 14" key="1">
    <citation type="journal article" date="2019" name="Nat. Microbiol.">
        <title>Mediterranean grassland soil C-N compound turnover is dependent on rainfall and depth, and is mediated by genomically divergent microorganisms.</title>
        <authorList>
            <person name="Diamond S."/>
            <person name="Andeer P.F."/>
            <person name="Li Z."/>
            <person name="Crits-Christoph A."/>
            <person name="Burstein D."/>
            <person name="Anantharaman K."/>
            <person name="Lane K.R."/>
            <person name="Thomas B.C."/>
            <person name="Pan C."/>
            <person name="Northen T.R."/>
            <person name="Banfield J.F."/>
        </authorList>
    </citation>
    <scope>NUCLEOTIDE SEQUENCE [LARGE SCALE GENOMIC DNA]</scope>
    <source>
        <strain evidence="13">WS_11</strain>
    </source>
</reference>
<feature type="binding site" evidence="8">
    <location>
        <position position="135"/>
    </location>
    <ligand>
        <name>Mg(2+)</name>
        <dbReference type="ChEBI" id="CHEBI:18420"/>
        <label>2</label>
    </ligand>
</feature>
<comment type="similarity">
    <text evidence="8">Belongs to the FGAMS family.</text>
</comment>
<feature type="active site" evidence="8">
    <location>
        <position position="64"/>
    </location>
</feature>
<dbReference type="Gene3D" id="3.90.650.10">
    <property type="entry name" value="PurM-like C-terminal domain"/>
    <property type="match status" value="2"/>
</dbReference>
<feature type="active site" description="Proton acceptor" evidence="8">
    <location>
        <position position="113"/>
    </location>
</feature>
<dbReference type="GO" id="GO:0004642">
    <property type="term" value="F:phosphoribosylformylglycinamidine synthase activity"/>
    <property type="evidence" value="ECO:0007669"/>
    <property type="project" value="UniProtKB-UniRule"/>
</dbReference>
<dbReference type="SUPFAM" id="SSF109736">
    <property type="entry name" value="FGAM synthase PurL, linker domain"/>
    <property type="match status" value="1"/>
</dbReference>
<feature type="compositionally biased region" description="Basic residues" evidence="9">
    <location>
        <begin position="405"/>
        <end position="414"/>
    </location>
</feature>
<dbReference type="InterPro" id="IPR036921">
    <property type="entry name" value="PurM-like_N_sf"/>
</dbReference>
<feature type="binding site" evidence="8">
    <location>
        <position position="291"/>
    </location>
    <ligand>
        <name>Mg(2+)</name>
        <dbReference type="ChEBI" id="CHEBI:18420"/>
        <label>2</label>
    </ligand>
</feature>
<evidence type="ECO:0000259" key="11">
    <source>
        <dbReference type="Pfam" id="PF02769"/>
    </source>
</evidence>
<feature type="binding site" evidence="8">
    <location>
        <position position="568"/>
    </location>
    <ligand>
        <name>ATP</name>
        <dbReference type="ChEBI" id="CHEBI:30616"/>
    </ligand>
</feature>
<dbReference type="PANTHER" id="PTHR43555:SF1">
    <property type="entry name" value="PHOSPHORIBOSYLFORMYLGLYCINAMIDINE SYNTHASE SUBUNIT PURL"/>
    <property type="match status" value="1"/>
</dbReference>
<feature type="domain" description="PurM-like N-terminal" evidence="10">
    <location>
        <begin position="468"/>
        <end position="592"/>
    </location>
</feature>
<comment type="catalytic activity">
    <reaction evidence="8">
        <text>N(2)-formyl-N(1)-(5-phospho-beta-D-ribosyl)glycinamide + L-glutamine + ATP + H2O = 2-formamido-N(1)-(5-O-phospho-beta-D-ribosyl)acetamidine + L-glutamate + ADP + phosphate + H(+)</text>
        <dbReference type="Rhea" id="RHEA:17129"/>
        <dbReference type="ChEBI" id="CHEBI:15377"/>
        <dbReference type="ChEBI" id="CHEBI:15378"/>
        <dbReference type="ChEBI" id="CHEBI:29985"/>
        <dbReference type="ChEBI" id="CHEBI:30616"/>
        <dbReference type="ChEBI" id="CHEBI:43474"/>
        <dbReference type="ChEBI" id="CHEBI:58359"/>
        <dbReference type="ChEBI" id="CHEBI:147286"/>
        <dbReference type="ChEBI" id="CHEBI:147287"/>
        <dbReference type="ChEBI" id="CHEBI:456216"/>
        <dbReference type="EC" id="6.3.5.3"/>
    </reaction>
</comment>
<sequence length="785" mass="82415">MTTGTRSPAAYSAQEALEPASVVARLAARGVVLEAEEVTLLPQLLGRPPSWAEVVLFGILWSEHCSYKSTRHLLKRLPTQAPQVILGPGEDAGVVALPSPCEDLALVMAHESHNHPSQVLPVEGAATGVGGIVRDVACMGAEVVGVLDALRFGDPRTGGVAVRDIARGVVRGIADYANALGVPNLGGDLYFDAGFAGHCLVNVMSLGLVPRDGILRSAVPAGAGPWVFVLVGKPTDESGFGGAAFASGELGGDQRAAVQRPDPFLKRVLHVAHAEVFRRVRERGLAVGFKDLGAGGVACATAELAAAGGRGATIRLEEVPRVAREIPPEVLLCAETQERYCWVVPEAFAGELCEIYNRDLALGAVHPGAAARVIGRADDGGRYRVSWQGETLVDCPVAAITTGRRVQRKARRRPPPAPARPRRRAADLQRALLTLLASPNGGSREYLFRHYDSEVQGRTWLRPGEAEATVIRVHPGRPLGVALAVGGNPHWCGSDPELGARHAVAEAARNVACVGGRPWALTDCLNFGHPQDETVMGDLTATLEGLAVAAEALGGLAAPGQPLPFVSGNVSLHNQTGDRAVPPSPIVWCAGVVHDVTKAVGLALRGDGNFLVLVGEPRDEIGGSAYLRDLLGEPAGAPPSLDLAREARLQELAVLAAEGRWVEAAHDVSDGGLAGALAEMVMACPAGRGRGAQVDLSVLEATDGVALFSERPAILFEVPPERATRLLHAARERSLLAWPVGTVVADPTLRVRLAAGTTLAWSAEELRQAAAQPLARLWNEREAES</sequence>
<dbReference type="NCBIfam" id="TIGR01736">
    <property type="entry name" value="FGAM_synth_II"/>
    <property type="match status" value="1"/>
</dbReference>
<feature type="region of interest" description="Disordered" evidence="9">
    <location>
        <begin position="404"/>
        <end position="424"/>
    </location>
</feature>
<dbReference type="InterPro" id="IPR010918">
    <property type="entry name" value="PurM-like_C_dom"/>
</dbReference>
<dbReference type="HAMAP" id="MF_00420">
    <property type="entry name" value="PurL_2"/>
    <property type="match status" value="1"/>
</dbReference>
<dbReference type="PANTHER" id="PTHR43555">
    <property type="entry name" value="PHOSPHORIBOSYLFORMYLGLYCINAMIDINE SYNTHASE SUBUNIT PURL"/>
    <property type="match status" value="1"/>
</dbReference>
<evidence type="ECO:0000256" key="9">
    <source>
        <dbReference type="SAM" id="MobiDB-lite"/>
    </source>
</evidence>
<feature type="binding site" evidence="8">
    <location>
        <position position="134"/>
    </location>
    <ligand>
        <name>substrate</name>
    </ligand>
</feature>
<evidence type="ECO:0000256" key="3">
    <source>
        <dbReference type="ARBA" id="ARBA00022723"/>
    </source>
</evidence>
<dbReference type="InterPro" id="IPR041609">
    <property type="entry name" value="PurL_linker"/>
</dbReference>
<dbReference type="SUPFAM" id="SSF56042">
    <property type="entry name" value="PurM C-terminal domain-like"/>
    <property type="match status" value="2"/>
</dbReference>
<evidence type="ECO:0000256" key="2">
    <source>
        <dbReference type="ARBA" id="ARBA00022598"/>
    </source>
</evidence>
<dbReference type="Pfam" id="PF00586">
    <property type="entry name" value="AIRS"/>
    <property type="match status" value="2"/>
</dbReference>
<keyword evidence="4 8" id="KW-0547">Nucleotide-binding</keyword>
<comment type="caution">
    <text evidence="13">The sequence shown here is derived from an EMBL/GenBank/DDBJ whole genome shotgun (WGS) entry which is preliminary data.</text>
</comment>
<evidence type="ECO:0000256" key="4">
    <source>
        <dbReference type="ARBA" id="ARBA00022741"/>
    </source>
</evidence>
<evidence type="ECO:0000259" key="12">
    <source>
        <dbReference type="Pfam" id="PF18072"/>
    </source>
</evidence>
<name>A0A538UD33_UNCEI</name>
<dbReference type="EMBL" id="VBPB01000040">
    <property type="protein sequence ID" value="TMQ73818.1"/>
    <property type="molecule type" value="Genomic_DNA"/>
</dbReference>
<feature type="binding site" evidence="8">
    <location>
        <position position="569"/>
    </location>
    <ligand>
        <name>Mg(2+)</name>
        <dbReference type="ChEBI" id="CHEBI:18420"/>
        <label>1</label>
    </ligand>
</feature>
<keyword evidence="6 8" id="KW-0067">ATP-binding</keyword>
<dbReference type="GO" id="GO:0005737">
    <property type="term" value="C:cytoplasm"/>
    <property type="evidence" value="ECO:0007669"/>
    <property type="project" value="UniProtKB-SubCell"/>
</dbReference>
<dbReference type="GO" id="GO:0005524">
    <property type="term" value="F:ATP binding"/>
    <property type="evidence" value="ECO:0007669"/>
    <property type="project" value="UniProtKB-UniRule"/>
</dbReference>
<protein>
    <recommendedName>
        <fullName evidence="8">Phosphoribosylformylglycinamidine synthase subunit PurL</fullName>
        <shortName evidence="8">FGAM synthase</shortName>
        <ecNumber evidence="8">6.3.5.3</ecNumber>
    </recommendedName>
    <alternativeName>
        <fullName evidence="8">Formylglycinamide ribonucleotide amidotransferase subunit II</fullName>
        <shortName evidence="8">FGAR amidotransferase II</shortName>
        <shortName evidence="8">FGAR-AT II</shortName>
    </alternativeName>
    <alternativeName>
        <fullName evidence="8">Glutamine amidotransferase PurL</fullName>
    </alternativeName>
    <alternativeName>
        <fullName evidence="8">Phosphoribosylformylglycinamidine synthase subunit II</fullName>
    </alternativeName>
</protein>
<evidence type="ECO:0000256" key="1">
    <source>
        <dbReference type="ARBA" id="ARBA00022490"/>
    </source>
</evidence>
<evidence type="ECO:0000256" key="6">
    <source>
        <dbReference type="ARBA" id="ARBA00022840"/>
    </source>
</evidence>
<keyword evidence="2 8" id="KW-0436">Ligase</keyword>
<dbReference type="UniPathway" id="UPA00074">
    <property type="reaction ID" value="UER00128"/>
</dbReference>
<evidence type="ECO:0000313" key="13">
    <source>
        <dbReference type="EMBL" id="TMQ73818.1"/>
    </source>
</evidence>
<dbReference type="SUPFAM" id="SSF55326">
    <property type="entry name" value="PurM N-terminal domain-like"/>
    <property type="match status" value="2"/>
</dbReference>
<dbReference type="GO" id="GO:0006189">
    <property type="term" value="P:'de novo' IMP biosynthetic process"/>
    <property type="evidence" value="ECO:0007669"/>
    <property type="project" value="UniProtKB-UniRule"/>
</dbReference>
<evidence type="ECO:0000256" key="8">
    <source>
        <dbReference type="HAMAP-Rule" id="MF_00420"/>
    </source>
</evidence>
<dbReference type="Pfam" id="PF02769">
    <property type="entry name" value="AIRS_C"/>
    <property type="match status" value="2"/>
</dbReference>
<feature type="binding site" evidence="8">
    <location>
        <position position="259"/>
    </location>
    <ligand>
        <name>substrate</name>
    </ligand>
</feature>
<keyword evidence="7 8" id="KW-0460">Magnesium</keyword>
<feature type="binding site" evidence="8">
    <location>
        <position position="523"/>
    </location>
    <ligand>
        <name>ATP</name>
        <dbReference type="ChEBI" id="CHEBI:30616"/>
    </ligand>
</feature>
<comment type="pathway">
    <text evidence="8">Purine metabolism; IMP biosynthesis via de novo pathway; 5-amino-1-(5-phospho-D-ribosyl)imidazole from N(2)-formyl-N(1)-(5-phospho-D-ribosyl)glycinamide: step 1/2.</text>
</comment>
<dbReference type="AlphaFoldDB" id="A0A538UD33"/>
<feature type="binding site" evidence="8">
    <location>
        <begin position="112"/>
        <end position="115"/>
    </location>
    <ligand>
        <name>substrate</name>
    </ligand>
</feature>
<evidence type="ECO:0000313" key="14">
    <source>
        <dbReference type="Proteomes" id="UP000319771"/>
    </source>
</evidence>
<keyword evidence="3 8" id="KW-0479">Metal-binding</keyword>
<dbReference type="Gene3D" id="3.30.1330.10">
    <property type="entry name" value="PurM-like, N-terminal domain"/>
    <property type="match status" value="2"/>
</dbReference>
<proteinExistence type="inferred from homology"/>
<dbReference type="InterPro" id="IPR010074">
    <property type="entry name" value="PRibForGlyAmidine_synth_PurL"/>
</dbReference>
<dbReference type="InterPro" id="IPR016188">
    <property type="entry name" value="PurM-like_N"/>
</dbReference>
<dbReference type="EC" id="6.3.5.3" evidence="8"/>
<dbReference type="InterPro" id="IPR036676">
    <property type="entry name" value="PurM-like_C_sf"/>
</dbReference>
<comment type="function">
    <text evidence="8">Part of the phosphoribosylformylglycinamidine synthase complex involved in the purines biosynthetic pathway. Catalyzes the ATP-dependent conversion of formylglycinamide ribonucleotide (FGAR) and glutamine to yield formylglycinamidine ribonucleotide (FGAM) and glutamate. The FGAM synthase complex is composed of three subunits. PurQ produces an ammonia molecule by converting glutamine to glutamate. PurL transfers the ammonia molecule to FGAR to form FGAM in an ATP-dependent manner. PurS interacts with PurQ and PurL and is thought to assist in the transfer of the ammonia molecule from PurQ to PurL.</text>
</comment>
<feature type="binding site" evidence="8">
    <location>
        <position position="111"/>
    </location>
    <ligand>
        <name>Mg(2+)</name>
        <dbReference type="ChEBI" id="CHEBI:18420"/>
        <label>1</label>
    </ligand>
</feature>
<comment type="subcellular location">
    <subcellularLocation>
        <location evidence="8">Cytoplasm</location>
    </subcellularLocation>
</comment>
<evidence type="ECO:0000256" key="7">
    <source>
        <dbReference type="ARBA" id="ARBA00022842"/>
    </source>
</evidence>
<feature type="binding site" evidence="8">
    <location>
        <position position="571"/>
    </location>
    <ligand>
        <name>substrate</name>
    </ligand>
</feature>
<feature type="binding site" evidence="8">
    <location>
        <position position="67"/>
    </location>
    <ligand>
        <name>ATP</name>
        <dbReference type="ChEBI" id="CHEBI:30616"/>
    </ligand>
</feature>
<comment type="subunit">
    <text evidence="8">Monomer. Part of the FGAM synthase complex composed of 1 PurL, 1 PurQ and 2 PurS subunits.</text>
</comment>
<feature type="domain" description="PurM-like C-terminal" evidence="11">
    <location>
        <begin position="229"/>
        <end position="387"/>
    </location>
</feature>
<keyword evidence="1 8" id="KW-0963">Cytoplasm</keyword>
<dbReference type="CDD" id="cd02204">
    <property type="entry name" value="PurL_repeat2"/>
    <property type="match status" value="1"/>
</dbReference>
<organism evidence="13 14">
    <name type="scientific">Eiseniibacteriota bacterium</name>
    <dbReference type="NCBI Taxonomy" id="2212470"/>
    <lineage>
        <taxon>Bacteria</taxon>
        <taxon>Candidatus Eiseniibacteriota</taxon>
    </lineage>
</organism>
<evidence type="ECO:0000256" key="5">
    <source>
        <dbReference type="ARBA" id="ARBA00022755"/>
    </source>
</evidence>
<gene>
    <name evidence="8 13" type="primary">purL</name>
    <name evidence="13" type="ORF">E6K81_02760</name>
</gene>
<accession>A0A538UD33</accession>
<dbReference type="Proteomes" id="UP000319771">
    <property type="component" value="Unassembled WGS sequence"/>
</dbReference>
<feature type="domain" description="PurM-like C-terminal" evidence="11">
    <location>
        <begin position="607"/>
        <end position="752"/>
    </location>
</feature>